<keyword evidence="2" id="KW-1185">Reference proteome</keyword>
<dbReference type="OrthoDB" id="9787663at2"/>
<gene>
    <name evidence="1" type="ORF">D5366_05845</name>
</gene>
<evidence type="ECO:0000313" key="1">
    <source>
        <dbReference type="EMBL" id="QDH24819.1"/>
    </source>
</evidence>
<accession>A0A4Y6V429</accession>
<protein>
    <recommendedName>
        <fullName evidence="3">Uracil-DNA glycosylase-like domain-containing protein</fullName>
    </recommendedName>
</protein>
<dbReference type="Proteomes" id="UP000317214">
    <property type="component" value="Chromosome"/>
</dbReference>
<organism evidence="1 2">
    <name type="scientific">Neokomagataea tanensis</name>
    <dbReference type="NCBI Taxonomy" id="661191"/>
    <lineage>
        <taxon>Bacteria</taxon>
        <taxon>Pseudomonadati</taxon>
        <taxon>Pseudomonadota</taxon>
        <taxon>Alphaproteobacteria</taxon>
        <taxon>Acetobacterales</taxon>
        <taxon>Acetobacteraceae</taxon>
        <taxon>Neokomagataea</taxon>
    </lineage>
</organism>
<reference evidence="1 2" key="1">
    <citation type="submission" date="2018-09" db="EMBL/GenBank/DDBJ databases">
        <title>The complete genome sequence of Neokomagataea tanensis NBRC 106556(T).</title>
        <authorList>
            <person name="Chua K.-O."/>
            <person name="See-Too W.-S."/>
            <person name="Hong K.-W."/>
            <person name="Yin W.-F."/>
            <person name="Chan K.-G."/>
        </authorList>
    </citation>
    <scope>NUCLEOTIDE SEQUENCE [LARGE SCALE GENOMIC DNA]</scope>
    <source>
        <strain evidence="2">AH13 \ NBRC 106556</strain>
    </source>
</reference>
<dbReference type="AlphaFoldDB" id="A0A4Y6V429"/>
<dbReference type="EMBL" id="CP032485">
    <property type="protein sequence ID" value="QDH24819.1"/>
    <property type="molecule type" value="Genomic_DNA"/>
</dbReference>
<evidence type="ECO:0008006" key="3">
    <source>
        <dbReference type="Google" id="ProtNLM"/>
    </source>
</evidence>
<dbReference type="KEGG" id="ntn:D5366_05845"/>
<sequence>MTLAFPSEKTFSSNLAPSEGSPFFLYSPPPAILILNVDQTLPQKRLKEALEARGLLFGPASTTGQHARFSKATATVNALLSHPHQLNQAKASLQHELQTLNNLQLVLTIGLSSHILLMEALGIALNRQTFHMSGLARLPDGLLSAHLPTPSRIDQSGQRLLPFFEAFDALLPDIQQALFAEA</sequence>
<name>A0A4Y6V429_9PROT</name>
<dbReference type="RefSeq" id="WP_141492662.1">
    <property type="nucleotide sequence ID" value="NZ_CP032485.1"/>
</dbReference>
<evidence type="ECO:0000313" key="2">
    <source>
        <dbReference type="Proteomes" id="UP000317214"/>
    </source>
</evidence>
<proteinExistence type="predicted"/>